<accession>A0A0E3GML2</accession>
<evidence type="ECO:0000313" key="1">
    <source>
        <dbReference type="EMBL" id="AKA61052.1"/>
    </source>
</evidence>
<dbReference type="InterPro" id="IPR025395">
    <property type="entry name" value="Phage_tail_terminator-like"/>
</dbReference>
<keyword evidence="2" id="KW-1185">Reference proteome</keyword>
<dbReference type="Pfam" id="PF13554">
    <property type="entry name" value="Phage_tail_terminator_5"/>
    <property type="match status" value="1"/>
</dbReference>
<dbReference type="GeneID" id="26645467"/>
<organism evidence="1 2">
    <name type="scientific">Enterobacteria phage JenK1</name>
    <dbReference type="NCBI Taxonomy" id="1610836"/>
    <lineage>
        <taxon>Viruses</taxon>
        <taxon>Duplodnaviria</taxon>
        <taxon>Heunggongvirae</taxon>
        <taxon>Uroviricota</taxon>
        <taxon>Caudoviricetes</taxon>
        <taxon>Queuovirinae</taxon>
        <taxon>Nonagvirus</taxon>
        <taxon>Nonagvirus JenK1</taxon>
    </lineage>
</organism>
<dbReference type="EMBL" id="KP719134">
    <property type="protein sequence ID" value="AKA61052.1"/>
    <property type="molecule type" value="Genomic_DNA"/>
</dbReference>
<dbReference type="OrthoDB" id="10496at10239"/>
<reference evidence="1 2" key="1">
    <citation type="journal article" date="2015" name="Genome Announc.">
        <title>Complete Genome Sequences of Four Novel Escherichia coli Bacteriophages Belonging to New Phage Groups.</title>
        <authorList>
            <person name="Carstens A.B."/>
            <person name="Kot W."/>
            <person name="Hansen L.H."/>
        </authorList>
    </citation>
    <scope>NUCLEOTIDE SEQUENCE [LARGE SCALE GENOMIC DNA]</scope>
</reference>
<name>A0A0E3GML2_9CAUD</name>
<dbReference type="Gene3D" id="3.30.2000.20">
    <property type="match status" value="1"/>
</dbReference>
<sequence>MIPYPFHWVEDTLKSHLVNNYAEMSHAMAWKNLTFDASGFKVWLKIINTPSSEDPVTLGPYGDNEMRGFLQIGIYSQLNIGIEESNAVLGHVSKIFSVPRQLQAPDGCMLRLTRKTFSQGGQTSIADFTRGGVEGVWDAQYVTIYWLAREPKQRI</sequence>
<evidence type="ECO:0000313" key="2">
    <source>
        <dbReference type="Proteomes" id="UP000033025"/>
    </source>
</evidence>
<protein>
    <submittedName>
        <fullName evidence="1">Uncharacterized protein</fullName>
    </submittedName>
</protein>
<dbReference type="RefSeq" id="YP_009219292.1">
    <property type="nucleotide sequence ID" value="NC_029021.1"/>
</dbReference>
<reference evidence="2" key="2">
    <citation type="submission" date="2015-01" db="EMBL/GenBank/DDBJ databases">
        <title>Complete sequence of three novel 9g-like phages.</title>
        <authorList>
            <person name="Carstens A.B."/>
            <person name="Hansen L.H."/>
            <person name="Kot W."/>
        </authorList>
    </citation>
    <scope>NUCLEOTIDE SEQUENCE [LARGE SCALE GENOMIC DNA]</scope>
</reference>
<dbReference type="KEGG" id="vg:26645467"/>
<proteinExistence type="predicted"/>
<dbReference type="Proteomes" id="UP000033025">
    <property type="component" value="Segment"/>
</dbReference>